<protein>
    <submittedName>
        <fullName evidence="1">Uncharacterized protein</fullName>
    </submittedName>
</protein>
<sequence>MCFLFSDILKVCMQIREWSPGLDIKWVSDRDQVTIRLFFPKEIAITTTEVVIAHNNKE</sequence>
<keyword evidence="2" id="KW-1185">Reference proteome</keyword>
<dbReference type="EMBL" id="BJLF01000013">
    <property type="protein sequence ID" value="GEA51817.1"/>
    <property type="molecule type" value="Genomic_DNA"/>
</dbReference>
<comment type="caution">
    <text evidence="1">The sequence shown here is derived from an EMBL/GenBank/DDBJ whole genome shotgun (WGS) entry which is preliminary data.</text>
</comment>
<evidence type="ECO:0000313" key="2">
    <source>
        <dbReference type="Proteomes" id="UP000318717"/>
    </source>
</evidence>
<evidence type="ECO:0000313" key="1">
    <source>
        <dbReference type="EMBL" id="GEA51817.1"/>
    </source>
</evidence>
<gene>
    <name evidence="1" type="ORF">VIN01S_26210</name>
</gene>
<name>A0A4Y3HXK3_9VIBR</name>
<accession>A0A4Y3HXK3</accession>
<dbReference type="Proteomes" id="UP000318717">
    <property type="component" value="Unassembled WGS sequence"/>
</dbReference>
<proteinExistence type="predicted"/>
<reference evidence="1 2" key="1">
    <citation type="submission" date="2019-06" db="EMBL/GenBank/DDBJ databases">
        <title>Whole genome shotgun sequence of Vibrio inusitatus NBRC 102082.</title>
        <authorList>
            <person name="Hosoyama A."/>
            <person name="Uohara A."/>
            <person name="Ohji S."/>
            <person name="Ichikawa N."/>
        </authorList>
    </citation>
    <scope>NUCLEOTIDE SEQUENCE [LARGE SCALE GENOMIC DNA]</scope>
    <source>
        <strain evidence="1 2">NBRC 102082</strain>
    </source>
</reference>
<organism evidence="1 2">
    <name type="scientific">Vibrio inusitatus NBRC 102082</name>
    <dbReference type="NCBI Taxonomy" id="1219070"/>
    <lineage>
        <taxon>Bacteria</taxon>
        <taxon>Pseudomonadati</taxon>
        <taxon>Pseudomonadota</taxon>
        <taxon>Gammaproteobacteria</taxon>
        <taxon>Vibrionales</taxon>
        <taxon>Vibrionaceae</taxon>
        <taxon>Vibrio</taxon>
    </lineage>
</organism>
<dbReference type="AlphaFoldDB" id="A0A4Y3HXK3"/>